<dbReference type="Gene3D" id="3.30.70.370">
    <property type="match status" value="1"/>
</dbReference>
<evidence type="ECO:0000256" key="4">
    <source>
        <dbReference type="SAM" id="MobiDB-lite"/>
    </source>
</evidence>
<dbReference type="Gene3D" id="1.10.150.20">
    <property type="entry name" value="5' to 3' exonuclease, C-terminal subdomain"/>
    <property type="match status" value="1"/>
</dbReference>
<dbReference type="InterPro" id="IPR043502">
    <property type="entry name" value="DNA/RNA_pol_sf"/>
</dbReference>
<dbReference type="PANTHER" id="PTHR10133">
    <property type="entry name" value="DNA POLYMERASE I"/>
    <property type="match status" value="1"/>
</dbReference>
<keyword evidence="2" id="KW-0235">DNA replication</keyword>
<comment type="caution">
    <text evidence="6">The sequence shown here is derived from an EMBL/GenBank/DDBJ whole genome shotgun (WGS) entry which is preliminary data.</text>
</comment>
<dbReference type="EC" id="2.7.7.7" evidence="1"/>
<dbReference type="EMBL" id="SNYA01000001">
    <property type="protein sequence ID" value="TDP95525.1"/>
    <property type="molecule type" value="Genomic_DNA"/>
</dbReference>
<evidence type="ECO:0000313" key="6">
    <source>
        <dbReference type="EMBL" id="TDP95525.1"/>
    </source>
</evidence>
<evidence type="ECO:0000256" key="1">
    <source>
        <dbReference type="ARBA" id="ARBA00012417"/>
    </source>
</evidence>
<dbReference type="Pfam" id="PF00476">
    <property type="entry name" value="DNA_pol_A"/>
    <property type="match status" value="1"/>
</dbReference>
<proteinExistence type="predicted"/>
<dbReference type="GO" id="GO:0003677">
    <property type="term" value="F:DNA binding"/>
    <property type="evidence" value="ECO:0007669"/>
    <property type="project" value="InterPro"/>
</dbReference>
<evidence type="ECO:0000259" key="5">
    <source>
        <dbReference type="SMART" id="SM00482"/>
    </source>
</evidence>
<sequence>MPDLAAMNASPTWWVLGESAAGELSAVPLTRSGEAGPVVPLSPAALAEFVAEREAAESPRWVWSDTPHWYPRLLEAGVRIARCHDLRLCHAILALSERVADPVPLRTALEWDAGPTIPVAAARPEATLFDFGVPAAGPDSVPHSLTAALAEFARQRAAEATRRDLGLLLAAESAGALIAIEMATAGVPWDVAEHDRLLAAELGPRPAPGVKPQAMLTVGEEVRAALGDATANLDSPPKLIRALRTAGVDVASTSQWELMEHEHPVIAPLLRYKKLARLLTANGWAWLDEWVHEGRYRPVYVPGGVVTGRWASSGGGALQLPRQLRPAVRADPGWRLVSADVAQLEPRVLAAYAGDRALAAAARGADLYTGIVETGAVATREEAKFAMLGAMYGATTGEAGRLAPRLRRAYPAAMGMLDRAASTGEQGGKVATKLGRTSPPPSPEWAAEQSKASMPGATLADEARARRTARDLGRFTRNFIVQGTAAEWALAWLAGLRSRLWELPLVTDGPHAAASGRVFSRRAHLVFFLHDEVIVHAPAEQAEAVATAIRAAADDAGQLLFPGAPVDFPLDLRITERSDAK</sequence>
<dbReference type="SMART" id="SM00482">
    <property type="entry name" value="POLAc"/>
    <property type="match status" value="1"/>
</dbReference>
<gene>
    <name evidence="6" type="ORF">EDF62_0214</name>
</gene>
<reference evidence="6 7" key="1">
    <citation type="submission" date="2019-03" db="EMBL/GenBank/DDBJ databases">
        <title>Genomic analyses of the natural microbiome of Caenorhabditis elegans.</title>
        <authorList>
            <person name="Samuel B."/>
        </authorList>
    </citation>
    <scope>NUCLEOTIDE SEQUENCE [LARGE SCALE GENOMIC DNA]</scope>
    <source>
        <strain evidence="6 7">JUb18</strain>
    </source>
</reference>
<dbReference type="AlphaFoldDB" id="A0A4R6S9L1"/>
<evidence type="ECO:0000256" key="3">
    <source>
        <dbReference type="ARBA" id="ARBA00049244"/>
    </source>
</evidence>
<accession>A0A4R6S9L1</accession>
<dbReference type="PANTHER" id="PTHR10133:SF27">
    <property type="entry name" value="DNA POLYMERASE NU"/>
    <property type="match status" value="1"/>
</dbReference>
<dbReference type="NCBIfam" id="NF011538">
    <property type="entry name" value="PRK14975.1-1"/>
    <property type="match status" value="1"/>
</dbReference>
<dbReference type="Proteomes" id="UP000295601">
    <property type="component" value="Unassembled WGS sequence"/>
</dbReference>
<dbReference type="InterPro" id="IPR001098">
    <property type="entry name" value="DNA-dir_DNA_pol_A_palm_dom"/>
</dbReference>
<keyword evidence="7" id="KW-1185">Reference proteome</keyword>
<feature type="region of interest" description="Disordered" evidence="4">
    <location>
        <begin position="421"/>
        <end position="459"/>
    </location>
</feature>
<feature type="domain" description="DNA-directed DNA polymerase family A palm" evidence="5">
    <location>
        <begin position="321"/>
        <end position="541"/>
    </location>
</feature>
<evidence type="ECO:0000256" key="2">
    <source>
        <dbReference type="ARBA" id="ARBA00022705"/>
    </source>
</evidence>
<evidence type="ECO:0000313" key="7">
    <source>
        <dbReference type="Proteomes" id="UP000295601"/>
    </source>
</evidence>
<protein>
    <recommendedName>
        <fullName evidence="1">DNA-directed DNA polymerase</fullName>
        <ecNumber evidence="1">2.7.7.7</ecNumber>
    </recommendedName>
</protein>
<dbReference type="GO" id="GO:0003887">
    <property type="term" value="F:DNA-directed DNA polymerase activity"/>
    <property type="evidence" value="ECO:0007669"/>
    <property type="project" value="UniProtKB-EC"/>
</dbReference>
<dbReference type="GO" id="GO:0006261">
    <property type="term" value="P:DNA-templated DNA replication"/>
    <property type="evidence" value="ECO:0007669"/>
    <property type="project" value="InterPro"/>
</dbReference>
<comment type="catalytic activity">
    <reaction evidence="3">
        <text>DNA(n) + a 2'-deoxyribonucleoside 5'-triphosphate = DNA(n+1) + diphosphate</text>
        <dbReference type="Rhea" id="RHEA:22508"/>
        <dbReference type="Rhea" id="RHEA-COMP:17339"/>
        <dbReference type="Rhea" id="RHEA-COMP:17340"/>
        <dbReference type="ChEBI" id="CHEBI:33019"/>
        <dbReference type="ChEBI" id="CHEBI:61560"/>
        <dbReference type="ChEBI" id="CHEBI:173112"/>
        <dbReference type="EC" id="2.7.7.7"/>
    </reaction>
</comment>
<dbReference type="InterPro" id="IPR002298">
    <property type="entry name" value="DNA_polymerase_A"/>
</dbReference>
<name>A0A4R6S9L1_9MICO</name>
<dbReference type="GO" id="GO:0006302">
    <property type="term" value="P:double-strand break repair"/>
    <property type="evidence" value="ECO:0007669"/>
    <property type="project" value="TreeGrafter"/>
</dbReference>
<organism evidence="6 7">
    <name type="scientific">Leucobacter luti</name>
    <dbReference type="NCBI Taxonomy" id="340320"/>
    <lineage>
        <taxon>Bacteria</taxon>
        <taxon>Bacillati</taxon>
        <taxon>Actinomycetota</taxon>
        <taxon>Actinomycetes</taxon>
        <taxon>Micrococcales</taxon>
        <taxon>Microbacteriaceae</taxon>
        <taxon>Leucobacter</taxon>
    </lineage>
</organism>
<dbReference type="CDD" id="cd06444">
    <property type="entry name" value="DNA_pol_A"/>
    <property type="match status" value="1"/>
</dbReference>
<dbReference type="SUPFAM" id="SSF56672">
    <property type="entry name" value="DNA/RNA polymerases"/>
    <property type="match status" value="1"/>
</dbReference>